<name>A0A9Q9EFS9_9PEZI</name>
<dbReference type="Proteomes" id="UP001056384">
    <property type="component" value="Chromosome 1"/>
</dbReference>
<dbReference type="PANTHER" id="PTHR23033:SF47">
    <property type="entry name" value="APPLE DOMAIN-CONTAINING PROTEIN-RELATED"/>
    <property type="match status" value="1"/>
</dbReference>
<evidence type="ECO:0000256" key="6">
    <source>
        <dbReference type="ARBA" id="ARBA00023136"/>
    </source>
</evidence>
<comment type="similarity">
    <text evidence="2">Belongs to the glycosyltransferase 31 family. Beta3-Gal-T subfamily.</text>
</comment>
<keyword evidence="3" id="KW-0812">Transmembrane</keyword>
<proteinExistence type="inferred from homology"/>
<dbReference type="EMBL" id="CP099418">
    <property type="protein sequence ID" value="USW48002.1"/>
    <property type="molecule type" value="Genomic_DNA"/>
</dbReference>
<sequence length="471" mass="54314">MRRSGRGALTAPFRFLFGLAIAACGILPLLQAITWRPHSNINADIAPSVQAKSFKACKELPGADDVFVVLKTGATEFGHKFPVHMNTTLRCYPNYMVFSDHQELYQGQVIHDALTPLDDHIKRHHRHEFGLYNRVKEGGREVLDAEELSDRPEAVRHKTPAEAWSNVGWRLDKWKFLPMFQTTYETHPHFKWYLFIEADTYLFWSSLLQYIATLDDQKAFWAGAELFVAGTIIAHGGAGILVSNPGLKLFSNQYQDRRQQWTRFMDNHKAGDIVVARLMNVAGMLLTKSRPLFHEEAPGNDTYSLASVNSTQWCDPVITYHHVKPGVIEDMWNLEHELYAKYDSDFSVVNDGHRVPKRRDIFLHYLYPQMRKGPRDLWDNNCQENLGEHPSFDACRRSCEGRLDCLQYRYDRSTKQCFVHDKVQLGDTAPASSWRSGWMMDRIDQFIENAPACNERKDWKLVSNRNGPATY</sequence>
<dbReference type="AlphaFoldDB" id="A0A9Q9EFS9"/>
<dbReference type="PANTHER" id="PTHR23033">
    <property type="entry name" value="BETA1,3-GALACTOSYLTRANSFERASE"/>
    <property type="match status" value="1"/>
</dbReference>
<accession>A0A9Q9EFS9</accession>
<evidence type="ECO:0000256" key="1">
    <source>
        <dbReference type="ARBA" id="ARBA00004606"/>
    </source>
</evidence>
<keyword evidence="5" id="KW-1133">Transmembrane helix</keyword>
<evidence type="ECO:0000313" key="7">
    <source>
        <dbReference type="EMBL" id="USW48002.1"/>
    </source>
</evidence>
<keyword evidence="4" id="KW-0735">Signal-anchor</keyword>
<protein>
    <recommendedName>
        <fullName evidence="9">Glycosyltransferase family 31 protein</fullName>
    </recommendedName>
</protein>
<keyword evidence="8" id="KW-1185">Reference proteome</keyword>
<evidence type="ECO:0000256" key="5">
    <source>
        <dbReference type="ARBA" id="ARBA00022989"/>
    </source>
</evidence>
<evidence type="ECO:0000256" key="3">
    <source>
        <dbReference type="ARBA" id="ARBA00022692"/>
    </source>
</evidence>
<evidence type="ECO:0000313" key="8">
    <source>
        <dbReference type="Proteomes" id="UP001056384"/>
    </source>
</evidence>
<reference evidence="7" key="1">
    <citation type="submission" date="2022-06" db="EMBL/GenBank/DDBJ databases">
        <title>Complete genome sequences of two strains of the flax pathogen Septoria linicola.</title>
        <authorList>
            <person name="Lapalu N."/>
            <person name="Simon A."/>
            <person name="Demenou B."/>
            <person name="Paumier D."/>
            <person name="Guillot M.-P."/>
            <person name="Gout L."/>
            <person name="Valade R."/>
        </authorList>
    </citation>
    <scope>NUCLEOTIDE SEQUENCE</scope>
    <source>
        <strain evidence="7">SE15195</strain>
    </source>
</reference>
<dbReference type="InterPro" id="IPR026050">
    <property type="entry name" value="C1GALT1/C1GALT1_chp1"/>
</dbReference>
<dbReference type="Gene3D" id="3.90.550.50">
    <property type="match status" value="1"/>
</dbReference>
<comment type="subcellular location">
    <subcellularLocation>
        <location evidence="1">Membrane</location>
        <topology evidence="1">Single-pass type II membrane protein</topology>
    </subcellularLocation>
</comment>
<gene>
    <name evidence="7" type="ORF">Slin15195_G013210</name>
</gene>
<evidence type="ECO:0000256" key="4">
    <source>
        <dbReference type="ARBA" id="ARBA00022968"/>
    </source>
</evidence>
<evidence type="ECO:0008006" key="9">
    <source>
        <dbReference type="Google" id="ProtNLM"/>
    </source>
</evidence>
<keyword evidence="6" id="KW-0472">Membrane</keyword>
<evidence type="ECO:0000256" key="2">
    <source>
        <dbReference type="ARBA" id="ARBA00006462"/>
    </source>
</evidence>
<dbReference type="OrthoDB" id="414175at2759"/>
<organism evidence="7 8">
    <name type="scientific">Septoria linicola</name>
    <dbReference type="NCBI Taxonomy" id="215465"/>
    <lineage>
        <taxon>Eukaryota</taxon>
        <taxon>Fungi</taxon>
        <taxon>Dikarya</taxon>
        <taxon>Ascomycota</taxon>
        <taxon>Pezizomycotina</taxon>
        <taxon>Dothideomycetes</taxon>
        <taxon>Dothideomycetidae</taxon>
        <taxon>Mycosphaerellales</taxon>
        <taxon>Mycosphaerellaceae</taxon>
        <taxon>Septoria</taxon>
    </lineage>
</organism>
<dbReference type="GO" id="GO:0016020">
    <property type="term" value="C:membrane"/>
    <property type="evidence" value="ECO:0007669"/>
    <property type="project" value="UniProtKB-SubCell"/>
</dbReference>